<dbReference type="Proteomes" id="UP000241360">
    <property type="component" value="Segment"/>
</dbReference>
<sequence length="48" mass="5026">MRESKVAYIFGLAFAMALTIAALWVVGGVVAAMWAMVGIGLLLILICA</sequence>
<keyword evidence="1" id="KW-1133">Transmembrane helix</keyword>
<protein>
    <submittedName>
        <fullName evidence="2">Uncharacterized protein</fullName>
    </submittedName>
</protein>
<evidence type="ECO:0000313" key="2">
    <source>
        <dbReference type="EMBL" id="AVD99460.1"/>
    </source>
</evidence>
<feature type="transmembrane region" description="Helical" evidence="1">
    <location>
        <begin position="31"/>
        <end position="47"/>
    </location>
</feature>
<reference evidence="3" key="1">
    <citation type="submission" date="2018-01" db="EMBL/GenBank/DDBJ databases">
        <authorList>
            <person name="Wardenburg K.E."/>
            <person name="Rana S."/>
            <person name="Felix E."/>
            <person name="Puentes R.J."/>
            <person name="Shaffer C.D."/>
            <person name="Weston-Hafer K.A."/>
            <person name="Russell D.A."/>
            <person name="Pope W.H."/>
            <person name="Jacobs-Sera D."/>
            <person name="Hendrix R.W."/>
            <person name="Hatfull G.F."/>
        </authorList>
    </citation>
    <scope>NUCLEOTIDE SEQUENCE [LARGE SCALE GENOMIC DNA]</scope>
</reference>
<evidence type="ECO:0000313" key="3">
    <source>
        <dbReference type="Proteomes" id="UP000241360"/>
    </source>
</evidence>
<name>A0A2L1IW74_9CAUD</name>
<accession>A0A2L1IW74</accession>
<dbReference type="EMBL" id="MG757154">
    <property type="protein sequence ID" value="AVD99460.1"/>
    <property type="molecule type" value="Genomic_DNA"/>
</dbReference>
<feature type="transmembrane region" description="Helical" evidence="1">
    <location>
        <begin position="7"/>
        <end position="25"/>
    </location>
</feature>
<gene>
    <name evidence="2" type="ORF">SEA_BING_38</name>
</gene>
<evidence type="ECO:0000256" key="1">
    <source>
        <dbReference type="SAM" id="Phobius"/>
    </source>
</evidence>
<proteinExistence type="predicted"/>
<keyword evidence="3" id="KW-1185">Reference proteome</keyword>
<keyword evidence="1" id="KW-0472">Membrane</keyword>
<keyword evidence="1" id="KW-0812">Transmembrane</keyword>
<organism evidence="2 3">
    <name type="scientific">Streptomyces phage Bing</name>
    <dbReference type="NCBI Taxonomy" id="2079427"/>
    <lineage>
        <taxon>Viruses</taxon>
        <taxon>Duplodnaviria</taxon>
        <taxon>Heunggongvirae</taxon>
        <taxon>Uroviricota</taxon>
        <taxon>Caudoviricetes</taxon>
        <taxon>Bingvirus</taxon>
        <taxon>Bingvirus bing</taxon>
    </lineage>
</organism>